<organism evidence="1 2">
    <name type="scientific">Gordonia cholesterolivorans</name>
    <dbReference type="NCBI Taxonomy" id="559625"/>
    <lineage>
        <taxon>Bacteria</taxon>
        <taxon>Bacillati</taxon>
        <taxon>Actinomycetota</taxon>
        <taxon>Actinomycetes</taxon>
        <taxon>Mycobacteriales</taxon>
        <taxon>Gordoniaceae</taxon>
        <taxon>Gordonia</taxon>
    </lineage>
</organism>
<evidence type="ECO:0000313" key="1">
    <source>
        <dbReference type="EMBL" id="GAA2367832.1"/>
    </source>
</evidence>
<keyword evidence="2" id="KW-1185">Reference proteome</keyword>
<comment type="caution">
    <text evidence="1">The sequence shown here is derived from an EMBL/GenBank/DDBJ whole genome shotgun (WGS) entry which is preliminary data.</text>
</comment>
<sequence length="266" mass="28804">MTIFRREKEETAAMGLSVVPLELEDFETLPLHSRRCVFWEVDRTGGSPAIDTVITGGDRRTDSAGPESEFDKEAWLSGLLLEWGVCCQVAVEPTTGRVVGAAFYSPPGRVPRAQHFPTAPVGADAVLLTTIRMEPGFESESTALLDAVVADLVRRGVRAVEAFGFSGDDESLAMDLVTLLLGSGLAADVCRRCILPTRLLTDFGFEVVADDPYLPRLRLELDEGLGWKSQVERALRKLVETPPAEMLADPISQPVTCSAARSSANV</sequence>
<name>A0ABN3H402_9ACTN</name>
<evidence type="ECO:0000313" key="2">
    <source>
        <dbReference type="Proteomes" id="UP001501170"/>
    </source>
</evidence>
<gene>
    <name evidence="1" type="ORF">GCM10009855_03840</name>
</gene>
<evidence type="ECO:0008006" key="3">
    <source>
        <dbReference type="Google" id="ProtNLM"/>
    </source>
</evidence>
<accession>A0ABN3H402</accession>
<dbReference type="EMBL" id="BAAARB010000002">
    <property type="protein sequence ID" value="GAA2367832.1"/>
    <property type="molecule type" value="Genomic_DNA"/>
</dbReference>
<dbReference type="Proteomes" id="UP001501170">
    <property type="component" value="Unassembled WGS sequence"/>
</dbReference>
<reference evidence="1 2" key="1">
    <citation type="journal article" date="2019" name="Int. J. Syst. Evol. Microbiol.">
        <title>The Global Catalogue of Microorganisms (GCM) 10K type strain sequencing project: providing services to taxonomists for standard genome sequencing and annotation.</title>
        <authorList>
            <consortium name="The Broad Institute Genomics Platform"/>
            <consortium name="The Broad Institute Genome Sequencing Center for Infectious Disease"/>
            <person name="Wu L."/>
            <person name="Ma J."/>
        </authorList>
    </citation>
    <scope>NUCLEOTIDE SEQUENCE [LARGE SCALE GENOMIC DNA]</scope>
    <source>
        <strain evidence="1 2">JCM 16227</strain>
    </source>
</reference>
<proteinExistence type="predicted"/>
<protein>
    <recommendedName>
        <fullName evidence="3">GNAT family N-acetyltransferase</fullName>
    </recommendedName>
</protein>